<reference evidence="3 4" key="1">
    <citation type="journal article" date="2021" name="Elife">
        <title>Chloroplast acquisition without the gene transfer in kleptoplastic sea slugs, Plakobranchus ocellatus.</title>
        <authorList>
            <person name="Maeda T."/>
            <person name="Takahashi S."/>
            <person name="Yoshida T."/>
            <person name="Shimamura S."/>
            <person name="Takaki Y."/>
            <person name="Nagai Y."/>
            <person name="Toyoda A."/>
            <person name="Suzuki Y."/>
            <person name="Arimoto A."/>
            <person name="Ishii H."/>
            <person name="Satoh N."/>
            <person name="Nishiyama T."/>
            <person name="Hasebe M."/>
            <person name="Maruyama T."/>
            <person name="Minagawa J."/>
            <person name="Obokata J."/>
            <person name="Shigenobu S."/>
        </authorList>
    </citation>
    <scope>NUCLEOTIDE SEQUENCE [LARGE SCALE GENOMIC DNA]</scope>
</reference>
<keyword evidence="2" id="KW-0472">Membrane</keyword>
<name>A0AAV4JTX6_9GAST</name>
<keyword evidence="4" id="KW-1185">Reference proteome</keyword>
<dbReference type="Proteomes" id="UP000762676">
    <property type="component" value="Unassembled WGS sequence"/>
</dbReference>
<accession>A0AAV4JTX6</accession>
<keyword evidence="2" id="KW-1133">Transmembrane helix</keyword>
<evidence type="ECO:0000313" key="3">
    <source>
        <dbReference type="EMBL" id="GFS24952.1"/>
    </source>
</evidence>
<gene>
    <name evidence="3" type="ORF">ElyMa_001675800</name>
</gene>
<feature type="compositionally biased region" description="Gly residues" evidence="1">
    <location>
        <begin position="28"/>
        <end position="41"/>
    </location>
</feature>
<dbReference type="AlphaFoldDB" id="A0AAV4JTX6"/>
<proteinExistence type="predicted"/>
<comment type="caution">
    <text evidence="3">The sequence shown here is derived from an EMBL/GenBank/DDBJ whole genome shotgun (WGS) entry which is preliminary data.</text>
</comment>
<protein>
    <submittedName>
        <fullName evidence="3">Uncharacterized protein</fullName>
    </submittedName>
</protein>
<evidence type="ECO:0000256" key="2">
    <source>
        <dbReference type="SAM" id="Phobius"/>
    </source>
</evidence>
<evidence type="ECO:0000313" key="4">
    <source>
        <dbReference type="Proteomes" id="UP000762676"/>
    </source>
</evidence>
<keyword evidence="2" id="KW-0812">Transmembrane</keyword>
<evidence type="ECO:0000256" key="1">
    <source>
        <dbReference type="SAM" id="MobiDB-lite"/>
    </source>
</evidence>
<dbReference type="EMBL" id="BMAT01003411">
    <property type="protein sequence ID" value="GFS24952.1"/>
    <property type="molecule type" value="Genomic_DNA"/>
</dbReference>
<feature type="region of interest" description="Disordered" evidence="1">
    <location>
        <begin position="20"/>
        <end position="58"/>
    </location>
</feature>
<organism evidence="3 4">
    <name type="scientific">Elysia marginata</name>
    <dbReference type="NCBI Taxonomy" id="1093978"/>
    <lineage>
        <taxon>Eukaryota</taxon>
        <taxon>Metazoa</taxon>
        <taxon>Spiralia</taxon>
        <taxon>Lophotrochozoa</taxon>
        <taxon>Mollusca</taxon>
        <taxon>Gastropoda</taxon>
        <taxon>Heterobranchia</taxon>
        <taxon>Euthyneura</taxon>
        <taxon>Panpulmonata</taxon>
        <taxon>Sacoglossa</taxon>
        <taxon>Placobranchoidea</taxon>
        <taxon>Plakobranchidae</taxon>
        <taxon>Elysia</taxon>
    </lineage>
</organism>
<feature type="transmembrane region" description="Helical" evidence="2">
    <location>
        <begin position="73"/>
        <end position="97"/>
    </location>
</feature>
<sequence>MDTHGDPHLRWIPDRCPYPHCPNPTGQGPSGEAGKGGGLLGRGRARRRRSAGPAASTTKIPWYTPYGVNAVNIYIRFSTVSIGNLVDLLVFISYCLCWR</sequence>